<dbReference type="RefSeq" id="XP_038851343.1">
    <property type="nucleotide sequence ID" value="XM_038995415.1"/>
</dbReference>
<evidence type="ECO:0000313" key="4">
    <source>
        <dbReference type="Proteomes" id="UP000808372"/>
    </source>
</evidence>
<dbReference type="InterPro" id="IPR001604">
    <property type="entry name" value="Endo_G_ENPP1-like_dom"/>
</dbReference>
<name>A0A8U0UG10_SALNM</name>
<sequence length="381" mass="42365">MCVNAATEQFMQTNPPCFVLTHEGVVSENNWSLQLHLCLCGDSLQVMMMGVLTHLSALLLFSYLHTALSEVVVKFDPKCKGFFLDEKTPNIPGILLDGTAQNHYKPICQLFDNIYRYATLYDTANRIPVFSAYTFIGSGSDSIKRPAWKIEPQLDEEKDPNMALATPGTNYPNQAVKEDYVGAEDTHKVNRGHMFPNEHAHDIESKNSTFTLTNCVPQAVSSNAFSWCNMEKSVKKILENNCKDANNKIKAYVVTGAVPSNSDTLKNRVNIPSYLWSAYCCYNRNLGEWMAKGYWSENVAEVCGKKRLKPLALTDLYEKLNVIYPGGEVSVFPQQCSSGLQLRLAGEDLDSDGEDGGRDGHGQEDDECACPSGRAVEQIDN</sequence>
<dbReference type="InterPro" id="IPR044925">
    <property type="entry name" value="His-Me_finger_sf"/>
</dbReference>
<dbReference type="GeneID" id="120049186"/>
<evidence type="ECO:0000259" key="3">
    <source>
        <dbReference type="SMART" id="SM00892"/>
    </source>
</evidence>
<feature type="domain" description="ENPP1-3/EXOG-like endonuclease/phosphodiesterase" evidence="2">
    <location>
        <begin position="114"/>
        <end position="330"/>
    </location>
</feature>
<dbReference type="GO" id="GO:0016787">
    <property type="term" value="F:hydrolase activity"/>
    <property type="evidence" value="ECO:0007669"/>
    <property type="project" value="InterPro"/>
</dbReference>
<evidence type="ECO:0000259" key="2">
    <source>
        <dbReference type="SMART" id="SM00477"/>
    </source>
</evidence>
<protein>
    <submittedName>
        <fullName evidence="5">Uncharacterized protein LOC120049186</fullName>
    </submittedName>
</protein>
<evidence type="ECO:0000313" key="5">
    <source>
        <dbReference type="RefSeq" id="XP_038851343.1"/>
    </source>
</evidence>
<dbReference type="PANTHER" id="PTHR21472:SF15">
    <property type="entry name" value="ENDONUCLEASE DOMAIN-CONTAINING 1 PROTEIN-RELATED"/>
    <property type="match status" value="1"/>
</dbReference>
<dbReference type="InterPro" id="IPR039015">
    <property type="entry name" value="ENDOD1"/>
</dbReference>
<organism evidence="4 5">
    <name type="scientific">Salvelinus namaycush</name>
    <name type="common">Lake trout</name>
    <name type="synonym">Salmo namaycush</name>
    <dbReference type="NCBI Taxonomy" id="8040"/>
    <lineage>
        <taxon>Eukaryota</taxon>
        <taxon>Metazoa</taxon>
        <taxon>Chordata</taxon>
        <taxon>Craniata</taxon>
        <taxon>Vertebrata</taxon>
        <taxon>Euteleostomi</taxon>
        <taxon>Actinopterygii</taxon>
        <taxon>Neopterygii</taxon>
        <taxon>Teleostei</taxon>
        <taxon>Protacanthopterygii</taxon>
        <taxon>Salmoniformes</taxon>
        <taxon>Salmonidae</taxon>
        <taxon>Salmoninae</taxon>
        <taxon>Salvelinus</taxon>
    </lineage>
</organism>
<dbReference type="Gene3D" id="3.40.570.10">
    <property type="entry name" value="Extracellular Endonuclease, subunit A"/>
    <property type="match status" value="1"/>
</dbReference>
<dbReference type="KEGG" id="snh:120049186"/>
<proteinExistence type="predicted"/>
<dbReference type="SUPFAM" id="SSF54060">
    <property type="entry name" value="His-Me finger endonucleases"/>
    <property type="match status" value="1"/>
</dbReference>
<dbReference type="Proteomes" id="UP000808372">
    <property type="component" value="Chromosome 6"/>
</dbReference>
<dbReference type="GO" id="GO:0003676">
    <property type="term" value="F:nucleic acid binding"/>
    <property type="evidence" value="ECO:0007669"/>
    <property type="project" value="InterPro"/>
</dbReference>
<dbReference type="AlphaFoldDB" id="A0A8U0UG10"/>
<feature type="region of interest" description="Disordered" evidence="1">
    <location>
        <begin position="347"/>
        <end position="381"/>
    </location>
</feature>
<gene>
    <name evidence="5" type="primary">LOC120049186</name>
</gene>
<evidence type="ECO:0000256" key="1">
    <source>
        <dbReference type="SAM" id="MobiDB-lite"/>
    </source>
</evidence>
<dbReference type="PANTHER" id="PTHR21472">
    <property type="entry name" value="ENDONUCLEASE DOMAIN-CONTAINING 1 PROTEIN ENDOD1"/>
    <property type="match status" value="1"/>
</dbReference>
<dbReference type="SMART" id="SM00892">
    <property type="entry name" value="Endonuclease_NS"/>
    <property type="match status" value="1"/>
</dbReference>
<keyword evidence="4" id="KW-1185">Reference proteome</keyword>
<dbReference type="InterPro" id="IPR044929">
    <property type="entry name" value="DNA/RNA_non-sp_Endonuclease_sf"/>
</dbReference>
<dbReference type="InterPro" id="IPR020821">
    <property type="entry name" value="ENPP1-3/EXOG-like_nuc-like"/>
</dbReference>
<accession>A0A8U0UG10</accession>
<dbReference type="SMART" id="SM00477">
    <property type="entry name" value="NUC"/>
    <property type="match status" value="1"/>
</dbReference>
<dbReference type="Pfam" id="PF01223">
    <property type="entry name" value="Endonuclease_NS"/>
    <property type="match status" value="1"/>
</dbReference>
<reference evidence="5" key="1">
    <citation type="submission" date="2025-08" db="UniProtKB">
        <authorList>
            <consortium name="RefSeq"/>
        </authorList>
    </citation>
    <scope>IDENTIFICATION</scope>
    <source>
        <tissue evidence="5">White muscle</tissue>
    </source>
</reference>
<dbReference type="GO" id="GO:0046872">
    <property type="term" value="F:metal ion binding"/>
    <property type="evidence" value="ECO:0007669"/>
    <property type="project" value="InterPro"/>
</dbReference>
<feature type="domain" description="DNA/RNA non-specific endonuclease/pyrophosphatase/phosphodiesterase" evidence="3">
    <location>
        <begin position="113"/>
        <end position="330"/>
    </location>
</feature>